<feature type="chain" id="PRO_5004690025" evidence="1">
    <location>
        <begin position="20"/>
        <end position="196"/>
    </location>
</feature>
<evidence type="ECO:0000313" key="2">
    <source>
        <dbReference type="EMBL" id="ESA04090.1"/>
    </source>
</evidence>
<keyword evidence="1" id="KW-0732">Signal</keyword>
<dbReference type="AlphaFoldDB" id="U9T7I4"/>
<feature type="signal peptide" evidence="1">
    <location>
        <begin position="1"/>
        <end position="19"/>
    </location>
</feature>
<reference evidence="2" key="1">
    <citation type="submission" date="2013-07" db="EMBL/GenBank/DDBJ databases">
        <title>The genome of an arbuscular mycorrhizal fungus provides insights into the evolution of the oldest plant symbiosis.</title>
        <authorList>
            <consortium name="DOE Joint Genome Institute"/>
            <person name="Tisserant E."/>
            <person name="Malbreil M."/>
            <person name="Kuo A."/>
            <person name="Kohler A."/>
            <person name="Symeonidi A."/>
            <person name="Balestrini R."/>
            <person name="Charron P."/>
            <person name="Duensing N."/>
            <person name="Frei-dit-Frey N."/>
            <person name="Gianinazzi-Pearson V."/>
            <person name="Gilbert B."/>
            <person name="Handa Y."/>
            <person name="Hijri M."/>
            <person name="Kaul R."/>
            <person name="Kawaguchi M."/>
            <person name="Krajinski F."/>
            <person name="Lammers P."/>
            <person name="Lapierre D."/>
            <person name="Masclaux F.G."/>
            <person name="Murat C."/>
            <person name="Morin E."/>
            <person name="Ndikumana S."/>
            <person name="Pagni M."/>
            <person name="Petitpierre D."/>
            <person name="Requena N."/>
            <person name="Rosikiewicz P."/>
            <person name="Riley R."/>
            <person name="Saito K."/>
            <person name="San Clemente H."/>
            <person name="Shapiro H."/>
            <person name="van Tuinen D."/>
            <person name="Becard G."/>
            <person name="Bonfante P."/>
            <person name="Paszkowski U."/>
            <person name="Shachar-Hill Y."/>
            <person name="Young J.P."/>
            <person name="Sanders I.R."/>
            <person name="Henrissat B."/>
            <person name="Rensing S.A."/>
            <person name="Grigoriev I.V."/>
            <person name="Corradi N."/>
            <person name="Roux C."/>
            <person name="Martin F."/>
        </authorList>
    </citation>
    <scope>NUCLEOTIDE SEQUENCE</scope>
    <source>
        <strain evidence="2">DAOM 197198</strain>
    </source>
</reference>
<accession>U9T7I4</accession>
<name>U9T7I4_RHIID</name>
<gene>
    <name evidence="2" type="ORF">GLOINDRAFT_4928</name>
</gene>
<proteinExistence type="predicted"/>
<dbReference type="EMBL" id="KI294583">
    <property type="protein sequence ID" value="ESA04090.1"/>
    <property type="molecule type" value="Genomic_DNA"/>
</dbReference>
<organism evidence="2">
    <name type="scientific">Rhizophagus irregularis (strain DAOM 181602 / DAOM 197198 / MUCL 43194)</name>
    <name type="common">Arbuscular mycorrhizal fungus</name>
    <name type="synonym">Glomus intraradices</name>
    <dbReference type="NCBI Taxonomy" id="747089"/>
    <lineage>
        <taxon>Eukaryota</taxon>
        <taxon>Fungi</taxon>
        <taxon>Fungi incertae sedis</taxon>
        <taxon>Mucoromycota</taxon>
        <taxon>Glomeromycotina</taxon>
        <taxon>Glomeromycetes</taxon>
        <taxon>Glomerales</taxon>
        <taxon>Glomeraceae</taxon>
        <taxon>Rhizophagus</taxon>
    </lineage>
</organism>
<dbReference type="HOGENOM" id="CLU_126705_0_0_1"/>
<evidence type="ECO:0000256" key="1">
    <source>
        <dbReference type="SAM" id="SignalP"/>
    </source>
</evidence>
<sequence length="196" mass="22565">MKYIVVIIVLFLIFHKTFAWEYKGDCTDIDITYIEFTQKNQVTVTVHGPSKYENPEHAPCCLQQGPMIIGDYKFYNPASTNPTDLISTVWDGRQWVNGYSEDKSANIYDCLSGSFDCNTLYEGEVDYTRSDNFDSSKFPPPTGLVLLQMKVYAYCHYERRTTCERGCILTSYVIYNPPNYKSSNFFAETSGFHKIC</sequence>
<protein>
    <submittedName>
        <fullName evidence="2">Uncharacterized protein</fullName>
    </submittedName>
</protein>
<dbReference type="VEuPathDB" id="FungiDB:RhiirFUN_004957"/>